<evidence type="ECO:0000313" key="3">
    <source>
        <dbReference type="Proteomes" id="UP000633205"/>
    </source>
</evidence>
<evidence type="ECO:0000259" key="1">
    <source>
        <dbReference type="Pfam" id="PF12728"/>
    </source>
</evidence>
<dbReference type="Pfam" id="PF12728">
    <property type="entry name" value="HTH_17"/>
    <property type="match status" value="1"/>
</dbReference>
<proteinExistence type="predicted"/>
<protein>
    <recommendedName>
        <fullName evidence="1">Helix-turn-helix domain-containing protein</fullName>
    </recommendedName>
</protein>
<sequence length="88" mass="10007">MSTDQGALFLTPAEVAELLTITPDEVVTLVMDGRLRGARVGHPEAWRIERDSVRDYLDDQTELSRRHALWHESNIASIPELWGPQTRL</sequence>
<keyword evidence="3" id="KW-1185">Reference proteome</keyword>
<feature type="domain" description="Helix-turn-helix" evidence="1">
    <location>
        <begin position="9"/>
        <end position="60"/>
    </location>
</feature>
<evidence type="ECO:0000313" key="2">
    <source>
        <dbReference type="EMBL" id="GGD35538.1"/>
    </source>
</evidence>
<comment type="caution">
    <text evidence="2">The sequence shown here is derived from an EMBL/GenBank/DDBJ whole genome shotgun (WGS) entry which is preliminary data.</text>
</comment>
<reference evidence="2" key="2">
    <citation type="submission" date="2020-09" db="EMBL/GenBank/DDBJ databases">
        <authorList>
            <person name="Sun Q."/>
            <person name="Zhou Y."/>
        </authorList>
    </citation>
    <scope>NUCLEOTIDE SEQUENCE</scope>
    <source>
        <strain evidence="2">CGMCC 1.15152</strain>
    </source>
</reference>
<dbReference type="EMBL" id="BMHO01000001">
    <property type="protein sequence ID" value="GGD35538.1"/>
    <property type="molecule type" value="Genomic_DNA"/>
</dbReference>
<gene>
    <name evidence="2" type="ORF">GCM10010915_15110</name>
</gene>
<name>A0A916Y9R5_9MICO</name>
<reference evidence="2" key="1">
    <citation type="journal article" date="2014" name="Int. J. Syst. Evol. Microbiol.">
        <title>Complete genome sequence of Corynebacterium casei LMG S-19264T (=DSM 44701T), isolated from a smear-ripened cheese.</title>
        <authorList>
            <consortium name="US DOE Joint Genome Institute (JGI-PGF)"/>
            <person name="Walter F."/>
            <person name="Albersmeier A."/>
            <person name="Kalinowski J."/>
            <person name="Ruckert C."/>
        </authorList>
    </citation>
    <scope>NUCLEOTIDE SEQUENCE</scope>
    <source>
        <strain evidence="2">CGMCC 1.15152</strain>
    </source>
</reference>
<accession>A0A916Y9R5</accession>
<dbReference type="RefSeq" id="WP_188711669.1">
    <property type="nucleotide sequence ID" value="NZ_BMHO01000001.1"/>
</dbReference>
<dbReference type="GO" id="GO:0003677">
    <property type="term" value="F:DNA binding"/>
    <property type="evidence" value="ECO:0007669"/>
    <property type="project" value="InterPro"/>
</dbReference>
<organism evidence="2 3">
    <name type="scientific">Microbacterium faecale</name>
    <dbReference type="NCBI Taxonomy" id="1804630"/>
    <lineage>
        <taxon>Bacteria</taxon>
        <taxon>Bacillati</taxon>
        <taxon>Actinomycetota</taxon>
        <taxon>Actinomycetes</taxon>
        <taxon>Micrococcales</taxon>
        <taxon>Microbacteriaceae</taxon>
        <taxon>Microbacterium</taxon>
    </lineage>
</organism>
<dbReference type="InterPro" id="IPR041657">
    <property type="entry name" value="HTH_17"/>
</dbReference>
<dbReference type="AlphaFoldDB" id="A0A916Y9R5"/>
<dbReference type="InterPro" id="IPR010093">
    <property type="entry name" value="SinI_DNA-bd"/>
</dbReference>
<dbReference type="NCBIfam" id="TIGR01764">
    <property type="entry name" value="excise"/>
    <property type="match status" value="1"/>
</dbReference>
<dbReference type="Proteomes" id="UP000633205">
    <property type="component" value="Unassembled WGS sequence"/>
</dbReference>